<dbReference type="RefSeq" id="WP_219157246.1">
    <property type="nucleotide sequence ID" value="NZ_JAHWQX010000001.1"/>
</dbReference>
<protein>
    <submittedName>
        <fullName evidence="7">Precorrin-2 C(20)-methyltransferase</fullName>
        <ecNumber evidence="7">2.1.1.130</ecNumber>
    </submittedName>
</protein>
<dbReference type="EC" id="2.1.1.130" evidence="7"/>
<accession>A0ABS6WKT8</accession>
<dbReference type="Pfam" id="PF00590">
    <property type="entry name" value="TP_methylase"/>
    <property type="match status" value="1"/>
</dbReference>
<feature type="domain" description="Tetrapyrrole methylase" evidence="6">
    <location>
        <begin position="4"/>
        <end position="209"/>
    </location>
</feature>
<comment type="pathway">
    <text evidence="1">Cofactor biosynthesis; adenosylcobalamin biosynthesis.</text>
</comment>
<dbReference type="PANTHER" id="PTHR43467:SF2">
    <property type="entry name" value="COBALT-PRECORRIN-2 C(20)-METHYLTRANSFERASE"/>
    <property type="match status" value="1"/>
</dbReference>
<comment type="similarity">
    <text evidence="2 4">Belongs to the precorrin methyltransferase family.</text>
</comment>
<dbReference type="CDD" id="cd11645">
    <property type="entry name" value="Precorrin_2_C20_MT"/>
    <property type="match status" value="1"/>
</dbReference>
<dbReference type="Proteomes" id="UP001430804">
    <property type="component" value="Unassembled WGS sequence"/>
</dbReference>
<keyword evidence="7" id="KW-0808">Transferase</keyword>
<organism evidence="7 8">
    <name type="scientific">Pseudohoeflea coraliihabitans</name>
    <dbReference type="NCBI Taxonomy" id="2860393"/>
    <lineage>
        <taxon>Bacteria</taxon>
        <taxon>Pseudomonadati</taxon>
        <taxon>Pseudomonadota</taxon>
        <taxon>Alphaproteobacteria</taxon>
        <taxon>Hyphomicrobiales</taxon>
        <taxon>Rhizobiaceae</taxon>
        <taxon>Pseudohoeflea</taxon>
    </lineage>
</organism>
<evidence type="ECO:0000313" key="8">
    <source>
        <dbReference type="Proteomes" id="UP001430804"/>
    </source>
</evidence>
<evidence type="ECO:0000256" key="2">
    <source>
        <dbReference type="ARBA" id="ARBA00005879"/>
    </source>
</evidence>
<feature type="compositionally biased region" description="Polar residues" evidence="5">
    <location>
        <begin position="248"/>
        <end position="257"/>
    </location>
</feature>
<dbReference type="NCBIfam" id="TIGR01467">
    <property type="entry name" value="cobI_cbiL"/>
    <property type="match status" value="1"/>
</dbReference>
<comment type="caution">
    <text evidence="7">The sequence shown here is derived from an EMBL/GenBank/DDBJ whole genome shotgun (WGS) entry which is preliminary data.</text>
</comment>
<keyword evidence="8" id="KW-1185">Reference proteome</keyword>
<evidence type="ECO:0000256" key="5">
    <source>
        <dbReference type="SAM" id="MobiDB-lite"/>
    </source>
</evidence>
<sequence length="257" mass="27659">MSGRLYGLGLGPGDPELLTLKALRILRQVPVIAWPAPETGDSLARSIAAPHLPGGQQEIAIRVPMRVERFPAREVYDRAAAEIAAQLDAGRDVALLCEGDPFFYGSFMYVFERLAGAYDTEVVPGVSSVMAAAAVAGRPLAARNDVLSIIPGPLADEVIAARLDASEAAVIIKVGRHFKRLRALIEKMNLLPQAFYIERVGLPNQRVLPLADLCEETAPYFSMLLIYRGAESWGRSDDAAGHAADARSPSSSDYGKC</sequence>
<dbReference type="EMBL" id="JAHWQX010000001">
    <property type="protein sequence ID" value="MBW3095745.1"/>
    <property type="molecule type" value="Genomic_DNA"/>
</dbReference>
<dbReference type="GO" id="GO:0030788">
    <property type="term" value="F:precorrin-2 C20-methyltransferase activity"/>
    <property type="evidence" value="ECO:0007669"/>
    <property type="project" value="UniProtKB-EC"/>
</dbReference>
<evidence type="ECO:0000256" key="4">
    <source>
        <dbReference type="PIRNR" id="PIRNR036427"/>
    </source>
</evidence>
<name>A0ABS6WKT8_9HYPH</name>
<reference evidence="7" key="1">
    <citation type="submission" date="2021-07" db="EMBL/GenBank/DDBJ databases">
        <title>Pseudohoeflea marina sp. nov. a polyhydroxyalcanoate-producing bacterium.</title>
        <authorList>
            <person name="Zheng W."/>
            <person name="Yu S."/>
            <person name="Huang Y."/>
        </authorList>
    </citation>
    <scope>NUCLEOTIDE SEQUENCE</scope>
    <source>
        <strain evidence="7">DP4N28-3</strain>
    </source>
</reference>
<dbReference type="GO" id="GO:0032259">
    <property type="term" value="P:methylation"/>
    <property type="evidence" value="ECO:0007669"/>
    <property type="project" value="UniProtKB-KW"/>
</dbReference>
<dbReference type="PIRSF" id="PIRSF036427">
    <property type="entry name" value="Precrrn-2_mtase"/>
    <property type="match status" value="1"/>
</dbReference>
<dbReference type="InterPro" id="IPR006364">
    <property type="entry name" value="CobI/CbiL/CobIJ_dom"/>
</dbReference>
<dbReference type="PROSITE" id="PS00839">
    <property type="entry name" value="SUMT_1"/>
    <property type="match status" value="1"/>
</dbReference>
<gene>
    <name evidence="7" type="primary">cobI</name>
    <name evidence="7" type="ORF">KY465_00470</name>
</gene>
<keyword evidence="3" id="KW-0169">Cobalamin biosynthesis</keyword>
<dbReference type="PANTHER" id="PTHR43467">
    <property type="entry name" value="COBALT-PRECORRIN-2 C(20)-METHYLTRANSFERASE"/>
    <property type="match status" value="1"/>
</dbReference>
<evidence type="ECO:0000256" key="3">
    <source>
        <dbReference type="ARBA" id="ARBA00022573"/>
    </source>
</evidence>
<evidence type="ECO:0000313" key="7">
    <source>
        <dbReference type="EMBL" id="MBW3095745.1"/>
    </source>
</evidence>
<evidence type="ECO:0000259" key="6">
    <source>
        <dbReference type="Pfam" id="PF00590"/>
    </source>
</evidence>
<dbReference type="InterPro" id="IPR003043">
    <property type="entry name" value="Uropor_MeTrfase_CS"/>
</dbReference>
<proteinExistence type="inferred from homology"/>
<dbReference type="InterPro" id="IPR000878">
    <property type="entry name" value="4pyrrol_Mease"/>
</dbReference>
<keyword evidence="7" id="KW-0489">Methyltransferase</keyword>
<evidence type="ECO:0000256" key="1">
    <source>
        <dbReference type="ARBA" id="ARBA00004953"/>
    </source>
</evidence>
<feature type="region of interest" description="Disordered" evidence="5">
    <location>
        <begin position="238"/>
        <end position="257"/>
    </location>
</feature>
<dbReference type="InterPro" id="IPR012382">
    <property type="entry name" value="CobI/CbiL"/>
</dbReference>